<feature type="transmembrane region" description="Helical" evidence="10">
    <location>
        <begin position="748"/>
        <end position="768"/>
    </location>
</feature>
<proteinExistence type="predicted"/>
<feature type="domain" description="EF-hand" evidence="11">
    <location>
        <begin position="463"/>
        <end position="498"/>
    </location>
</feature>
<dbReference type="InterPro" id="IPR036145">
    <property type="entry name" value="MinC_C_sf"/>
</dbReference>
<reference evidence="12 13" key="1">
    <citation type="submission" date="2016-10" db="EMBL/GenBank/DDBJ databases">
        <authorList>
            <person name="Cai Z."/>
        </authorList>
    </citation>
    <scope>NUCLEOTIDE SEQUENCE [LARGE SCALE GENOMIC DNA]</scope>
</reference>
<keyword evidence="8 10" id="KW-0472">Membrane</keyword>
<dbReference type="GO" id="GO:0000902">
    <property type="term" value="P:cell morphogenesis"/>
    <property type="evidence" value="ECO:0007669"/>
    <property type="project" value="InterPro"/>
</dbReference>
<dbReference type="Pfam" id="PF13499">
    <property type="entry name" value="EF-hand_7"/>
    <property type="match status" value="1"/>
</dbReference>
<keyword evidence="3" id="KW-0050">Antiport</keyword>
<evidence type="ECO:0000256" key="5">
    <source>
        <dbReference type="ARBA" id="ARBA00022837"/>
    </source>
</evidence>
<dbReference type="GO" id="GO:0005774">
    <property type="term" value="C:vacuolar membrane"/>
    <property type="evidence" value="ECO:0007669"/>
    <property type="project" value="UniProtKB-ARBA"/>
</dbReference>
<dbReference type="Proteomes" id="UP000256970">
    <property type="component" value="Unassembled WGS sequence"/>
</dbReference>
<dbReference type="InterPro" id="IPR011992">
    <property type="entry name" value="EF-hand-dom_pair"/>
</dbReference>
<feature type="transmembrane region" description="Helical" evidence="10">
    <location>
        <begin position="276"/>
        <end position="297"/>
    </location>
</feature>
<organism evidence="12 13">
    <name type="scientific">Tetradesmus obliquus</name>
    <name type="common">Green alga</name>
    <name type="synonym">Acutodesmus obliquus</name>
    <dbReference type="NCBI Taxonomy" id="3088"/>
    <lineage>
        <taxon>Eukaryota</taxon>
        <taxon>Viridiplantae</taxon>
        <taxon>Chlorophyta</taxon>
        <taxon>core chlorophytes</taxon>
        <taxon>Chlorophyceae</taxon>
        <taxon>CS clade</taxon>
        <taxon>Sphaeropleales</taxon>
        <taxon>Scenedesmaceae</taxon>
        <taxon>Tetradesmus</taxon>
    </lineage>
</organism>
<dbReference type="InterPro" id="IPR018247">
    <property type="entry name" value="EF_Hand_1_Ca_BS"/>
</dbReference>
<dbReference type="GO" id="GO:0012505">
    <property type="term" value="C:endomembrane system"/>
    <property type="evidence" value="ECO:0007669"/>
    <property type="project" value="UniProtKB-SubCell"/>
</dbReference>
<dbReference type="GO" id="GO:0015369">
    <property type="term" value="F:calcium:proton antiporter activity"/>
    <property type="evidence" value="ECO:0007669"/>
    <property type="project" value="UniProtKB-ARBA"/>
</dbReference>
<evidence type="ECO:0000256" key="1">
    <source>
        <dbReference type="ARBA" id="ARBA00004127"/>
    </source>
</evidence>
<feature type="domain" description="EF-hand" evidence="11">
    <location>
        <begin position="505"/>
        <end position="540"/>
    </location>
</feature>
<sequence length="775" mass="79916">MQHSLCGNRLLRVKLDGLRHRAHAFKGLWAVPGRRCLHISRAPLLTKATADSIPLQSPTAAAAPTASTSTGNSSASGSDAVYIKAPIAPGTVLEHPNCSVVVLGDVPLGAAIRAGGDVIVMGTLAGEAAAGCTGDASSIVLVGRVAGSAYLSIAGRPAPAALQAAGRDSQLLLALEPGEAGPCYQAMPGSPPLVAPAAPQPLLPRLARAAGALAVLSFGLALVLAPGQVLGGLLSTNAETIAGAMLDVFVFGYIILQGAALLAAGSELLLEIVNPGIIGGVVLPVLGALPDSLIILSSLSASQAEAQEALAVGVGTLAGSSVLLLSLAWGLSVLLGRCDLNEQGIAIDKKLTRGWDLARTGVTVDRDVRQGAAIMAGSVLLYGTVQVPAFMGFPNSPQAALVGAVACLSSMVGYCVYSVLSPQLQQRRIDAARRKRFRMVAVQALALRSSERYGSLVDWRGRLDPVTVRSIFDEFDTDHSGAIDKGEVQGLLLGLQLAGGSTEVPDQDTMDYWMKEFDANYDGRISFDEFNSALGRWVDEKLTSVESAAGGGNGFAGRYSALLDPHGGGPAASLLEDLPPDDLAALQETAAELEAESAADAADELEGQPAQPLSRKDILVRAVAQMGAGIALCAVFSDPLVDALTHLSRASGIAPFIVGFVLTPLASNSSELVSSLTFAARKKRKNMSLTLSQVYGAVTMNNTLVLGLFLVVVHLRKLAWVYSSEVAVIVAATLAVGALGASRSSFRAGWALPALALYPLSLGGVYLLDALLGWQ</sequence>
<keyword evidence="6 10" id="KW-1133">Transmembrane helix</keyword>
<dbReference type="PROSITE" id="PS00018">
    <property type="entry name" value="EF_HAND_1"/>
    <property type="match status" value="1"/>
</dbReference>
<dbReference type="Gene3D" id="1.10.238.10">
    <property type="entry name" value="EF-hand"/>
    <property type="match status" value="1"/>
</dbReference>
<evidence type="ECO:0000256" key="6">
    <source>
        <dbReference type="ARBA" id="ARBA00022989"/>
    </source>
</evidence>
<dbReference type="InterPro" id="IPR004713">
    <property type="entry name" value="CaH_exchang"/>
</dbReference>
<dbReference type="GO" id="GO:0006874">
    <property type="term" value="P:intracellular calcium ion homeostasis"/>
    <property type="evidence" value="ECO:0007669"/>
    <property type="project" value="TreeGrafter"/>
</dbReference>
<feature type="transmembrane region" description="Helical" evidence="10">
    <location>
        <begin position="209"/>
        <end position="229"/>
    </location>
</feature>
<dbReference type="GO" id="GO:0005509">
    <property type="term" value="F:calcium ion binding"/>
    <property type="evidence" value="ECO:0007669"/>
    <property type="project" value="InterPro"/>
</dbReference>
<dbReference type="SUPFAM" id="SSF63848">
    <property type="entry name" value="Cell-division inhibitor MinC, C-terminal domain"/>
    <property type="match status" value="1"/>
</dbReference>
<feature type="transmembrane region" description="Helical" evidence="10">
    <location>
        <begin position="618"/>
        <end position="641"/>
    </location>
</feature>
<dbReference type="InterPro" id="IPR016098">
    <property type="entry name" value="CAP/MinC_C"/>
</dbReference>
<evidence type="ECO:0000256" key="3">
    <source>
        <dbReference type="ARBA" id="ARBA00022449"/>
    </source>
</evidence>
<name>A0A383VV10_TETOB</name>
<dbReference type="InterPro" id="IPR005526">
    <property type="entry name" value="Septum_form_inhib_MinC_C"/>
</dbReference>
<evidence type="ECO:0000313" key="12">
    <source>
        <dbReference type="EMBL" id="SZX69325.1"/>
    </source>
</evidence>
<evidence type="ECO:0000256" key="2">
    <source>
        <dbReference type="ARBA" id="ARBA00022448"/>
    </source>
</evidence>
<evidence type="ECO:0000259" key="11">
    <source>
        <dbReference type="PROSITE" id="PS50222"/>
    </source>
</evidence>
<accession>A0A383VV10</accession>
<protein>
    <recommendedName>
        <fullName evidence="11">EF-hand domain-containing protein</fullName>
    </recommendedName>
</protein>
<dbReference type="Pfam" id="PF03775">
    <property type="entry name" value="MinC_C"/>
    <property type="match status" value="1"/>
</dbReference>
<dbReference type="Gene3D" id="2.160.20.70">
    <property type="match status" value="1"/>
</dbReference>
<feature type="region of interest" description="Disordered" evidence="9">
    <location>
        <begin position="56"/>
        <end position="77"/>
    </location>
</feature>
<dbReference type="AlphaFoldDB" id="A0A383VV10"/>
<dbReference type="InterPro" id="IPR044880">
    <property type="entry name" value="NCX_ion-bd_dom_sf"/>
</dbReference>
<evidence type="ECO:0000256" key="7">
    <source>
        <dbReference type="ARBA" id="ARBA00023065"/>
    </source>
</evidence>
<evidence type="ECO:0000256" key="4">
    <source>
        <dbReference type="ARBA" id="ARBA00022692"/>
    </source>
</evidence>
<dbReference type="PANTHER" id="PTHR31503">
    <property type="entry name" value="VACUOLAR CALCIUM ION TRANSPORTER"/>
    <property type="match status" value="1"/>
</dbReference>
<feature type="transmembrane region" description="Helical" evidence="10">
    <location>
        <begin position="694"/>
        <end position="713"/>
    </location>
</feature>
<feature type="transmembrane region" description="Helical" evidence="10">
    <location>
        <begin position="241"/>
        <end position="264"/>
    </location>
</feature>
<feature type="transmembrane region" description="Helical" evidence="10">
    <location>
        <begin position="653"/>
        <end position="673"/>
    </location>
</feature>
<keyword evidence="7" id="KW-0406">Ion transport</keyword>
<evidence type="ECO:0000256" key="8">
    <source>
        <dbReference type="ARBA" id="ARBA00023136"/>
    </source>
</evidence>
<dbReference type="SUPFAM" id="SSF47473">
    <property type="entry name" value="EF-hand"/>
    <property type="match status" value="1"/>
</dbReference>
<keyword evidence="4 10" id="KW-0812">Transmembrane</keyword>
<evidence type="ECO:0000313" key="13">
    <source>
        <dbReference type="Proteomes" id="UP000256970"/>
    </source>
</evidence>
<feature type="transmembrane region" description="Helical" evidence="10">
    <location>
        <begin position="372"/>
        <end position="393"/>
    </location>
</feature>
<keyword evidence="2" id="KW-0813">Transport</keyword>
<dbReference type="EMBL" id="FNXT01000921">
    <property type="protein sequence ID" value="SZX69325.1"/>
    <property type="molecule type" value="Genomic_DNA"/>
</dbReference>
<dbReference type="PROSITE" id="PS50222">
    <property type="entry name" value="EF_HAND_2"/>
    <property type="match status" value="2"/>
</dbReference>
<feature type="transmembrane region" description="Helical" evidence="10">
    <location>
        <begin position="719"/>
        <end position="741"/>
    </location>
</feature>
<evidence type="ECO:0000256" key="10">
    <source>
        <dbReference type="SAM" id="Phobius"/>
    </source>
</evidence>
<dbReference type="InterPro" id="IPR002048">
    <property type="entry name" value="EF_hand_dom"/>
</dbReference>
<dbReference type="Gene3D" id="1.20.1420.30">
    <property type="entry name" value="NCX, central ion-binding region"/>
    <property type="match status" value="2"/>
</dbReference>
<keyword evidence="5" id="KW-0106">Calcium</keyword>
<dbReference type="Pfam" id="PF01699">
    <property type="entry name" value="Na_Ca_ex"/>
    <property type="match status" value="1"/>
</dbReference>
<dbReference type="SMART" id="SM00054">
    <property type="entry name" value="EFh"/>
    <property type="match status" value="2"/>
</dbReference>
<comment type="subcellular location">
    <subcellularLocation>
        <location evidence="1">Endomembrane system</location>
        <topology evidence="1">Multi-pass membrane protein</topology>
    </subcellularLocation>
</comment>
<gene>
    <name evidence="12" type="ORF">BQ4739_LOCUS9612</name>
</gene>
<keyword evidence="13" id="KW-1185">Reference proteome</keyword>
<feature type="transmembrane region" description="Helical" evidence="10">
    <location>
        <begin position="399"/>
        <end position="420"/>
    </location>
</feature>
<evidence type="ECO:0000256" key="9">
    <source>
        <dbReference type="SAM" id="MobiDB-lite"/>
    </source>
</evidence>
<dbReference type="InterPro" id="IPR004837">
    <property type="entry name" value="NaCa_Exmemb"/>
</dbReference>
<feature type="compositionally biased region" description="Low complexity" evidence="9">
    <location>
        <begin position="57"/>
        <end position="77"/>
    </location>
</feature>
<dbReference type="CDD" id="cd00051">
    <property type="entry name" value="EFh"/>
    <property type="match status" value="1"/>
</dbReference>
<dbReference type="PANTHER" id="PTHR31503:SF36">
    <property type="entry name" value="SODIUM_CALCIUM EXCHANGER MEMBRANE REGION DOMAIN-CONTAINING PROTEIN"/>
    <property type="match status" value="1"/>
</dbReference>
<feature type="transmembrane region" description="Helical" evidence="10">
    <location>
        <begin position="309"/>
        <end position="335"/>
    </location>
</feature>